<dbReference type="EMBL" id="LGEQ01000009">
    <property type="protein sequence ID" value="KUJ94135.1"/>
    <property type="molecule type" value="Genomic_DNA"/>
</dbReference>
<accession>A0A101DEN1</accession>
<dbReference type="Gene3D" id="1.10.10.10">
    <property type="entry name" value="Winged helix-like DNA-binding domain superfamily/Winged helix DNA-binding domain"/>
    <property type="match status" value="1"/>
</dbReference>
<gene>
    <name evidence="1" type="ORF">XD40_0729</name>
</gene>
<evidence type="ECO:0000313" key="2">
    <source>
        <dbReference type="Proteomes" id="UP000054307"/>
    </source>
</evidence>
<protein>
    <submittedName>
        <fullName evidence="1">Uncharacterized protein</fullName>
    </submittedName>
</protein>
<dbReference type="AlphaFoldDB" id="A0A101DEN1"/>
<dbReference type="InterPro" id="IPR036388">
    <property type="entry name" value="WH-like_DNA-bd_sf"/>
</dbReference>
<evidence type="ECO:0000313" key="1">
    <source>
        <dbReference type="EMBL" id="KUJ94135.1"/>
    </source>
</evidence>
<organism evidence="1 2">
    <name type="scientific">Archaeoglobus fulgidus</name>
    <dbReference type="NCBI Taxonomy" id="2234"/>
    <lineage>
        <taxon>Archaea</taxon>
        <taxon>Methanobacteriati</taxon>
        <taxon>Methanobacteriota</taxon>
        <taxon>Archaeoglobi</taxon>
        <taxon>Archaeoglobales</taxon>
        <taxon>Archaeoglobaceae</taxon>
        <taxon>Archaeoglobus</taxon>
    </lineage>
</organism>
<dbReference type="Proteomes" id="UP000054307">
    <property type="component" value="Unassembled WGS sequence"/>
</dbReference>
<sequence length="183" mass="21108">MLDELELLKAFREERNPVEVFNSHPWGFSRATFYRRLEKLRKQGLLDWRNGKARITERGERLLELFDSGFAGERSGALIDRDDKKPDTNFCIIESDRLKQLEGFIYIPYPSASYILKTLLLYAGIPTKGLSTNAEKFKALVKSDLKTNLAIDNFENSSRQTLVFLRELINAGKLEKVYVGVRD</sequence>
<dbReference type="InterPro" id="IPR036390">
    <property type="entry name" value="WH_DNA-bd_sf"/>
</dbReference>
<name>A0A101DEN1_ARCFL</name>
<feature type="non-terminal residue" evidence="1">
    <location>
        <position position="183"/>
    </location>
</feature>
<reference evidence="2" key="1">
    <citation type="journal article" date="2015" name="MBio">
        <title>Genome-Resolved Metagenomic Analysis Reveals Roles for Candidate Phyla and Other Microbial Community Members in Biogeochemical Transformations in Oil Reservoirs.</title>
        <authorList>
            <person name="Hu P."/>
            <person name="Tom L."/>
            <person name="Singh A."/>
            <person name="Thomas B.C."/>
            <person name="Baker B.J."/>
            <person name="Piceno Y.M."/>
            <person name="Andersen G.L."/>
            <person name="Banfield J.F."/>
        </authorList>
    </citation>
    <scope>NUCLEOTIDE SEQUENCE [LARGE SCALE GENOMIC DNA]</scope>
</reference>
<comment type="caution">
    <text evidence="1">The sequence shown here is derived from an EMBL/GenBank/DDBJ whole genome shotgun (WGS) entry which is preliminary data.</text>
</comment>
<proteinExistence type="predicted"/>
<dbReference type="SUPFAM" id="SSF46785">
    <property type="entry name" value="Winged helix' DNA-binding domain"/>
    <property type="match status" value="1"/>
</dbReference>